<dbReference type="Pfam" id="PF02185">
    <property type="entry name" value="HR1"/>
    <property type="match status" value="2"/>
</dbReference>
<evidence type="ECO:0000259" key="23">
    <source>
        <dbReference type="PROSITE" id="PS51860"/>
    </source>
</evidence>
<reference evidence="24" key="1">
    <citation type="submission" date="2025-08" db="UniProtKB">
        <authorList>
            <consortium name="Ensembl"/>
        </authorList>
    </citation>
    <scope>IDENTIFICATION</scope>
</reference>
<keyword evidence="13 17" id="KW-0175">Coiled coil</keyword>
<evidence type="ECO:0000256" key="9">
    <source>
        <dbReference type="ARBA" id="ARBA00022737"/>
    </source>
</evidence>
<feature type="domain" description="REM-1" evidence="23">
    <location>
        <begin position="5"/>
        <end position="80"/>
    </location>
</feature>
<dbReference type="SUPFAM" id="SSF56112">
    <property type="entry name" value="Protein kinase-like (PK-like)"/>
    <property type="match status" value="1"/>
</dbReference>
<feature type="coiled-coil region" evidence="19">
    <location>
        <begin position="204"/>
        <end position="231"/>
    </location>
</feature>
<comment type="similarity">
    <text evidence="3">Belongs to the protein kinase superfamily. AGC Ser/Thr protein kinase family. PKC subfamily.</text>
</comment>
<keyword evidence="14" id="KW-0539">Nucleus</keyword>
<keyword evidence="25" id="KW-1185">Reference proteome</keyword>
<evidence type="ECO:0000313" key="24">
    <source>
        <dbReference type="Ensembl" id="ENSCAFP00020029226.1"/>
    </source>
</evidence>
<proteinExistence type="inferred from homology"/>
<dbReference type="InterPro" id="IPR008271">
    <property type="entry name" value="Ser/Thr_kinase_AS"/>
</dbReference>
<name>A0A8C0LA15_CANLU</name>
<dbReference type="GO" id="GO:0005524">
    <property type="term" value="F:ATP binding"/>
    <property type="evidence" value="ECO:0007669"/>
    <property type="project" value="UniProtKB-UniRule"/>
</dbReference>
<evidence type="ECO:0000256" key="16">
    <source>
        <dbReference type="ARBA" id="ARBA00047470"/>
    </source>
</evidence>
<dbReference type="FunFam" id="1.10.287.160:FF:000003">
    <property type="entry name" value="Putative serine/threonine-protein kinase N2"/>
    <property type="match status" value="1"/>
</dbReference>
<evidence type="ECO:0000256" key="15">
    <source>
        <dbReference type="ARBA" id="ARBA00047272"/>
    </source>
</evidence>
<dbReference type="SMART" id="SM00133">
    <property type="entry name" value="S_TK_X"/>
    <property type="match status" value="1"/>
</dbReference>
<keyword evidence="5" id="KW-0963">Cytoplasm</keyword>
<feature type="compositionally biased region" description="Basic and acidic residues" evidence="20">
    <location>
        <begin position="511"/>
        <end position="526"/>
    </location>
</feature>
<dbReference type="PROSITE" id="PS51860">
    <property type="entry name" value="REM_1"/>
    <property type="match status" value="2"/>
</dbReference>
<dbReference type="InterPro" id="IPR000961">
    <property type="entry name" value="AGC-kinase_C"/>
</dbReference>
<dbReference type="GeneTree" id="ENSGT00940000161818"/>
<dbReference type="InterPro" id="IPR011072">
    <property type="entry name" value="HR1_rho-bd"/>
</dbReference>
<reference evidence="24" key="2">
    <citation type="submission" date="2025-09" db="UniProtKB">
        <authorList>
            <consortium name="Ensembl"/>
        </authorList>
    </citation>
    <scope>IDENTIFICATION</scope>
</reference>
<dbReference type="Gene3D" id="1.10.510.10">
    <property type="entry name" value="Transferase(Phosphotransferase) domain 1"/>
    <property type="match status" value="1"/>
</dbReference>
<dbReference type="SUPFAM" id="SSF49562">
    <property type="entry name" value="C2 domain (Calcium/lipid-binding domain, CaLB)"/>
    <property type="match status" value="1"/>
</dbReference>
<evidence type="ECO:0000259" key="21">
    <source>
        <dbReference type="PROSITE" id="PS50011"/>
    </source>
</evidence>
<keyword evidence="11" id="KW-0418">Kinase</keyword>
<feature type="region of interest" description="Disordered" evidence="20">
    <location>
        <begin position="457"/>
        <end position="542"/>
    </location>
</feature>
<dbReference type="Gene3D" id="1.10.287.160">
    <property type="entry name" value="HR1 repeat"/>
    <property type="match status" value="2"/>
</dbReference>
<comment type="catalytic activity">
    <reaction evidence="15">
        <text>L-threonyl-[protein] + ATP = O-phospho-L-threonyl-[protein] + ADP + H(+)</text>
        <dbReference type="Rhea" id="RHEA:46608"/>
        <dbReference type="Rhea" id="RHEA-COMP:11060"/>
        <dbReference type="Rhea" id="RHEA-COMP:11605"/>
        <dbReference type="ChEBI" id="CHEBI:15378"/>
        <dbReference type="ChEBI" id="CHEBI:30013"/>
        <dbReference type="ChEBI" id="CHEBI:30616"/>
        <dbReference type="ChEBI" id="CHEBI:61977"/>
        <dbReference type="ChEBI" id="CHEBI:456216"/>
        <dbReference type="EC" id="2.7.11.13"/>
    </reaction>
</comment>
<comment type="subcellular location">
    <subcellularLocation>
        <location evidence="2">Cytoplasm</location>
    </subcellularLocation>
    <subcellularLocation>
        <location evidence="1">Nucleus</location>
    </subcellularLocation>
</comment>
<dbReference type="Ensembl" id="ENSCAFT00020033715.1">
    <property type="protein sequence ID" value="ENSCAFP00020029226.1"/>
    <property type="gene ID" value="ENSCAFG00020022824.1"/>
</dbReference>
<evidence type="ECO:0000256" key="19">
    <source>
        <dbReference type="SAM" id="Coils"/>
    </source>
</evidence>
<dbReference type="PROSITE" id="PS50011">
    <property type="entry name" value="PROTEIN_KINASE_DOM"/>
    <property type="match status" value="1"/>
</dbReference>
<evidence type="ECO:0000259" key="22">
    <source>
        <dbReference type="PROSITE" id="PS51285"/>
    </source>
</evidence>
<keyword evidence="12 18" id="KW-0067">ATP-binding</keyword>
<evidence type="ECO:0000256" key="17">
    <source>
        <dbReference type="PROSITE-ProRule" id="PRU01207"/>
    </source>
</evidence>
<dbReference type="GO" id="GO:0004697">
    <property type="term" value="F:diacylglycerol-dependent serine/threonine kinase activity"/>
    <property type="evidence" value="ECO:0007669"/>
    <property type="project" value="UniProtKB-EC"/>
</dbReference>
<dbReference type="InterPro" id="IPR011009">
    <property type="entry name" value="Kinase-like_dom_sf"/>
</dbReference>
<keyword evidence="6" id="KW-0723">Serine/threonine-protein kinase</keyword>
<dbReference type="CDD" id="cd11622">
    <property type="entry name" value="HR1_PKN_1"/>
    <property type="match status" value="1"/>
</dbReference>
<evidence type="ECO:0000256" key="2">
    <source>
        <dbReference type="ARBA" id="ARBA00004496"/>
    </source>
</evidence>
<comment type="catalytic activity">
    <reaction evidence="16">
        <text>L-seryl-[protein] + ATP = O-phospho-L-seryl-[protein] + ADP + H(+)</text>
        <dbReference type="Rhea" id="RHEA:17989"/>
        <dbReference type="Rhea" id="RHEA-COMP:9863"/>
        <dbReference type="Rhea" id="RHEA-COMP:11604"/>
        <dbReference type="ChEBI" id="CHEBI:15378"/>
        <dbReference type="ChEBI" id="CHEBI:29999"/>
        <dbReference type="ChEBI" id="CHEBI:30616"/>
        <dbReference type="ChEBI" id="CHEBI:83421"/>
        <dbReference type="ChEBI" id="CHEBI:456216"/>
        <dbReference type="EC" id="2.7.11.13"/>
    </reaction>
</comment>
<evidence type="ECO:0000256" key="8">
    <source>
        <dbReference type="ARBA" id="ARBA00022679"/>
    </source>
</evidence>
<dbReference type="SUPFAM" id="SSF46585">
    <property type="entry name" value="HR1 repeat"/>
    <property type="match status" value="3"/>
</dbReference>
<dbReference type="InterPro" id="IPR036274">
    <property type="entry name" value="HR1_rpt_sf"/>
</dbReference>
<keyword evidence="7" id="KW-0597">Phosphoprotein</keyword>
<dbReference type="InterPro" id="IPR037313">
    <property type="entry name" value="PKN_HR1_1"/>
</dbReference>
<dbReference type="AlphaFoldDB" id="A0A8C0LA15"/>
<dbReference type="EC" id="2.7.11.13" evidence="4"/>
<feature type="domain" description="AGC-kinase C-terminal" evidence="22">
    <location>
        <begin position="808"/>
        <end position="878"/>
    </location>
</feature>
<dbReference type="PROSITE" id="PS51285">
    <property type="entry name" value="AGC_KINASE_CTER"/>
    <property type="match status" value="1"/>
</dbReference>
<evidence type="ECO:0000256" key="1">
    <source>
        <dbReference type="ARBA" id="ARBA00004123"/>
    </source>
</evidence>
<protein>
    <recommendedName>
        <fullName evidence="4">protein kinase C</fullName>
        <ecNumber evidence="4">2.7.11.13</ecNumber>
    </recommendedName>
</protein>
<evidence type="ECO:0000256" key="6">
    <source>
        <dbReference type="ARBA" id="ARBA00022527"/>
    </source>
</evidence>
<dbReference type="InterPro" id="IPR017441">
    <property type="entry name" value="Protein_kinase_ATP_BS"/>
</dbReference>
<dbReference type="Pfam" id="PF00433">
    <property type="entry name" value="Pkinase_C"/>
    <property type="match status" value="1"/>
</dbReference>
<evidence type="ECO:0000256" key="7">
    <source>
        <dbReference type="ARBA" id="ARBA00022553"/>
    </source>
</evidence>
<dbReference type="SMART" id="SM00220">
    <property type="entry name" value="S_TKc"/>
    <property type="match status" value="1"/>
</dbReference>
<dbReference type="InterPro" id="IPR000719">
    <property type="entry name" value="Prot_kinase_dom"/>
</dbReference>
<evidence type="ECO:0000256" key="14">
    <source>
        <dbReference type="ARBA" id="ARBA00023242"/>
    </source>
</evidence>
<feature type="binding site" evidence="18">
    <location>
        <position position="577"/>
    </location>
    <ligand>
        <name>ATP</name>
        <dbReference type="ChEBI" id="CHEBI:30616"/>
    </ligand>
</feature>
<evidence type="ECO:0000256" key="18">
    <source>
        <dbReference type="PROSITE-ProRule" id="PRU10141"/>
    </source>
</evidence>
<evidence type="ECO:0000256" key="10">
    <source>
        <dbReference type="ARBA" id="ARBA00022741"/>
    </source>
</evidence>
<keyword evidence="10 18" id="KW-0547">Nucleotide-binding</keyword>
<evidence type="ECO:0000313" key="25">
    <source>
        <dbReference type="Proteomes" id="UP000694391"/>
    </source>
</evidence>
<dbReference type="GO" id="GO:0007165">
    <property type="term" value="P:signal transduction"/>
    <property type="evidence" value="ECO:0007669"/>
    <property type="project" value="InterPro"/>
</dbReference>
<evidence type="ECO:0000256" key="20">
    <source>
        <dbReference type="SAM" id="MobiDB-lite"/>
    </source>
</evidence>
<dbReference type="CDD" id="cd05589">
    <property type="entry name" value="STKc_PKN"/>
    <property type="match status" value="1"/>
</dbReference>
<dbReference type="FunFam" id="3.30.200.20:FF:000321">
    <property type="entry name" value="serine/threonine-protein kinase N3 isoform X1"/>
    <property type="match status" value="1"/>
</dbReference>
<evidence type="ECO:0000256" key="5">
    <source>
        <dbReference type="ARBA" id="ARBA00022490"/>
    </source>
</evidence>
<feature type="region of interest" description="Disordered" evidence="20">
    <location>
        <begin position="1"/>
        <end position="21"/>
    </location>
</feature>
<dbReference type="Gene3D" id="3.30.200.20">
    <property type="entry name" value="Phosphorylase Kinase, domain 1"/>
    <property type="match status" value="1"/>
</dbReference>
<dbReference type="PANTHER" id="PTHR24351">
    <property type="entry name" value="RIBOSOMAL PROTEIN S6 KINASE"/>
    <property type="match status" value="1"/>
</dbReference>
<keyword evidence="8" id="KW-0808">Transferase</keyword>
<dbReference type="GO" id="GO:0010631">
    <property type="term" value="P:epithelial cell migration"/>
    <property type="evidence" value="ECO:0007669"/>
    <property type="project" value="Ensembl"/>
</dbReference>
<dbReference type="PROSITE" id="PS00108">
    <property type="entry name" value="PROTEIN_KINASE_ST"/>
    <property type="match status" value="1"/>
</dbReference>
<sequence>MEEGAPRQPGANQRPPEDEKEAIRRAIQKELKIKEGVENLRRVATDRRHLGHVQQLLRSSNRRLEQLHGELRALHARILLPGPGPGQAEPVALGPQPPAEQPRARHLEALQRQLQVELKVKQGAENMTHTYANGTPKERKLLAAAQQMLRDSQLKVALLRMKISSLEASGSPEPGEALRSWEGPAGRAGPNLCVTGLCPLPLSALQAQAQLQESSQKLDLLRLALEQLLEGLPPAHPLRGRVARELRTAVSGNPQPSGVLVKPTAMTGTLEVRLLGCEQLLKAVPGRSPAAALAGSPSQGWLRGRAKPQRGGGDLASEVMAVLKVDNRGVGQTGWAPVAKQSWDQMFIVPLERARELEIGVRWRDWRQLCGVAFLRLEDFLDNACHQLSISLVPQGLLFAQVTFCDPVIERRPRLQRQKRIFSKRRGQDFLRASQMNLSMAAWGRLVMSLLPPCSSPSTISPPKACPQTPATPRGAAEPASPSNVPPKKSPLGEEMRPPPKPPRLYLPREPTSEEIPRTKRPHMEPRTQLGSSPPASAARKPPRLQDFRCLAVLGRGHFGKVLLVQFKGTGKYYAIKALKKQEVLSRDEMESLYCEKRILEAVGRTGHPFLLSLLACFQTSSHACFVTEFAPGGDLMMQIHEDVFPEPHARFYLACVILGLQFLHEKKIIYRDLKLDNLLLDAQGFLKIADFGLCKEGIGFGDRTSTFCGTPEFLAPEVLTQEAYTRAVDWWGLGVLLYEMLVGECPFPGDTEEEVFDCIVNADAPYPHFLSVQGLELIQKLLQKCPEQRLGAGEQDAEEIKTQPFFRTTDWQALLARTVRPPFLPTLCGPTDLRYFEGEFTGLPPALTPPDPRSPLTARQQAAFRDFDFVSEGFLGP</sequence>
<dbReference type="GO" id="GO:0005634">
    <property type="term" value="C:nucleus"/>
    <property type="evidence" value="ECO:0007669"/>
    <property type="project" value="UniProtKB-SubCell"/>
</dbReference>
<dbReference type="InterPro" id="IPR035892">
    <property type="entry name" value="C2_domain_sf"/>
</dbReference>
<dbReference type="PROSITE" id="PS00107">
    <property type="entry name" value="PROTEIN_KINASE_ATP"/>
    <property type="match status" value="1"/>
</dbReference>
<dbReference type="SMART" id="SM00742">
    <property type="entry name" value="Hr1"/>
    <property type="match status" value="2"/>
</dbReference>
<evidence type="ECO:0000256" key="13">
    <source>
        <dbReference type="ARBA" id="ARBA00023054"/>
    </source>
</evidence>
<evidence type="ECO:0000256" key="11">
    <source>
        <dbReference type="ARBA" id="ARBA00022777"/>
    </source>
</evidence>
<evidence type="ECO:0000256" key="3">
    <source>
        <dbReference type="ARBA" id="ARBA00005490"/>
    </source>
</evidence>
<evidence type="ECO:0000256" key="12">
    <source>
        <dbReference type="ARBA" id="ARBA00022840"/>
    </source>
</evidence>
<dbReference type="Pfam" id="PF00069">
    <property type="entry name" value="Pkinase"/>
    <property type="match status" value="1"/>
</dbReference>
<feature type="domain" description="REM-1" evidence="23">
    <location>
        <begin position="92"/>
        <end position="172"/>
    </location>
</feature>
<feature type="domain" description="Protein kinase" evidence="21">
    <location>
        <begin position="548"/>
        <end position="807"/>
    </location>
</feature>
<accession>A0A8C0LA15</accession>
<organism evidence="24 25">
    <name type="scientific">Canis lupus dingo</name>
    <name type="common">dingo</name>
    <dbReference type="NCBI Taxonomy" id="286419"/>
    <lineage>
        <taxon>Eukaryota</taxon>
        <taxon>Metazoa</taxon>
        <taxon>Chordata</taxon>
        <taxon>Craniata</taxon>
        <taxon>Vertebrata</taxon>
        <taxon>Euteleostomi</taxon>
        <taxon>Mammalia</taxon>
        <taxon>Eutheria</taxon>
        <taxon>Laurasiatheria</taxon>
        <taxon>Carnivora</taxon>
        <taxon>Caniformia</taxon>
        <taxon>Canidae</taxon>
        <taxon>Canis</taxon>
    </lineage>
</organism>
<dbReference type="GO" id="GO:0031267">
    <property type="term" value="F:small GTPase binding"/>
    <property type="evidence" value="ECO:0007669"/>
    <property type="project" value="InterPro"/>
</dbReference>
<dbReference type="GO" id="GO:0005737">
    <property type="term" value="C:cytoplasm"/>
    <property type="evidence" value="ECO:0007669"/>
    <property type="project" value="UniProtKB-SubCell"/>
</dbReference>
<dbReference type="FunFam" id="1.10.510.10:FF:000038">
    <property type="entry name" value="serine/threonine-protein kinase N2 isoform X1"/>
    <property type="match status" value="1"/>
</dbReference>
<dbReference type="InterPro" id="IPR017892">
    <property type="entry name" value="Pkinase_C"/>
</dbReference>
<dbReference type="Proteomes" id="UP000694391">
    <property type="component" value="Unplaced"/>
</dbReference>
<evidence type="ECO:0000256" key="4">
    <source>
        <dbReference type="ARBA" id="ARBA00012429"/>
    </source>
</evidence>
<keyword evidence="9" id="KW-0677">Repeat</keyword>
<dbReference type="FunFam" id="1.10.287.160:FF:000002">
    <property type="entry name" value="Putative serine/threonine-protein kinase N2"/>
    <property type="match status" value="1"/>
</dbReference>